<dbReference type="SUPFAM" id="SSF53335">
    <property type="entry name" value="S-adenosyl-L-methionine-dependent methyltransferases"/>
    <property type="match status" value="1"/>
</dbReference>
<protein>
    <recommendedName>
        <fullName evidence="6">tRNA1(Val) (adenine(37)-N6)-methyltransferase</fullName>
        <ecNumber evidence="6">2.1.1.223</ecNumber>
    </recommendedName>
    <alternativeName>
        <fullName evidence="6">tRNA m6A37 methyltransferase</fullName>
    </alternativeName>
</protein>
<dbReference type="RefSeq" id="WP_161433314.1">
    <property type="nucleotide sequence ID" value="NZ_WXYO01000001.1"/>
</dbReference>
<dbReference type="InterPro" id="IPR002052">
    <property type="entry name" value="DNA_methylase_N6_adenine_CS"/>
</dbReference>
<dbReference type="EC" id="2.1.1.223" evidence="6"/>
<dbReference type="GO" id="GO:0032259">
    <property type="term" value="P:methylation"/>
    <property type="evidence" value="ECO:0007669"/>
    <property type="project" value="UniProtKB-KW"/>
</dbReference>
<evidence type="ECO:0000313" key="9">
    <source>
        <dbReference type="Proteomes" id="UP000475249"/>
    </source>
</evidence>
<accession>A0A6L9E7T2</accession>
<gene>
    <name evidence="8" type="ORF">GTQ38_00745</name>
</gene>
<dbReference type="PANTHER" id="PTHR47739:SF1">
    <property type="entry name" value="TRNA1(VAL) (ADENINE(37)-N6)-METHYLTRANSFERASE"/>
    <property type="match status" value="1"/>
</dbReference>
<evidence type="ECO:0000256" key="1">
    <source>
        <dbReference type="ARBA" id="ARBA00022490"/>
    </source>
</evidence>
<evidence type="ECO:0000256" key="6">
    <source>
        <dbReference type="HAMAP-Rule" id="MF_01872"/>
    </source>
</evidence>
<dbReference type="PRINTS" id="PR00507">
    <property type="entry name" value="N12N6MTFRASE"/>
</dbReference>
<feature type="domain" description="Methyltransferase small" evidence="7">
    <location>
        <begin position="34"/>
        <end position="122"/>
    </location>
</feature>
<sequence>MSNLFRFKQFSISQERSSMKVGTDGLLLGAWTGLDKHPETILDIGSGTGLIALMLAQRSEALQIDAIEPDPDSYEECVENFEASPWADRLFCYHATLEEFSEEVPETYDLIVSNPPFYTETSIPGGENQLKAKHSISLPFEDLLQASENLLSDNGSFAVILPFKETRHFTELAADIGLFPSRITSIRSRPDRDFIRSLMEFQRSSKDIQQQVLTVEDSPGIYSQAYTDLTRDFYMKM</sequence>
<keyword evidence="3 6" id="KW-0808">Transferase</keyword>
<dbReference type="Proteomes" id="UP000475249">
    <property type="component" value="Unassembled WGS sequence"/>
</dbReference>
<evidence type="ECO:0000259" key="7">
    <source>
        <dbReference type="Pfam" id="PF05175"/>
    </source>
</evidence>
<reference evidence="8 9" key="1">
    <citation type="submission" date="2020-01" db="EMBL/GenBank/DDBJ databases">
        <title>Bacteria diversity of Porities sp.</title>
        <authorList>
            <person name="Wang G."/>
        </authorList>
    </citation>
    <scope>NUCLEOTIDE SEQUENCE [LARGE SCALE GENOMIC DNA]</scope>
    <source>
        <strain evidence="8 9">R33</strain>
    </source>
</reference>
<dbReference type="GO" id="GO:0003676">
    <property type="term" value="F:nucleic acid binding"/>
    <property type="evidence" value="ECO:0007669"/>
    <property type="project" value="InterPro"/>
</dbReference>
<comment type="subcellular location">
    <subcellularLocation>
        <location evidence="6">Cytoplasm</location>
    </subcellularLocation>
</comment>
<dbReference type="PANTHER" id="PTHR47739">
    <property type="entry name" value="TRNA1(VAL) (ADENINE(37)-N6)-METHYLTRANSFERASE"/>
    <property type="match status" value="1"/>
</dbReference>
<dbReference type="InterPro" id="IPR022882">
    <property type="entry name" value="tRNA_adenine-N6_MeTrfase"/>
</dbReference>
<organism evidence="8 9">
    <name type="scientific">Poritiphilus flavus</name>
    <dbReference type="NCBI Taxonomy" id="2697053"/>
    <lineage>
        <taxon>Bacteria</taxon>
        <taxon>Pseudomonadati</taxon>
        <taxon>Bacteroidota</taxon>
        <taxon>Flavobacteriia</taxon>
        <taxon>Flavobacteriales</taxon>
        <taxon>Flavobacteriaceae</taxon>
        <taxon>Poritiphilus</taxon>
    </lineage>
</organism>
<evidence type="ECO:0000256" key="5">
    <source>
        <dbReference type="ARBA" id="ARBA00022694"/>
    </source>
</evidence>
<dbReference type="InterPro" id="IPR050210">
    <property type="entry name" value="tRNA_Adenine-N(6)_MTase"/>
</dbReference>
<dbReference type="GO" id="GO:0008033">
    <property type="term" value="P:tRNA processing"/>
    <property type="evidence" value="ECO:0007669"/>
    <property type="project" value="UniProtKB-UniRule"/>
</dbReference>
<dbReference type="Gene3D" id="3.40.50.150">
    <property type="entry name" value="Vaccinia Virus protein VP39"/>
    <property type="match status" value="1"/>
</dbReference>
<dbReference type="EMBL" id="WXYO01000001">
    <property type="protein sequence ID" value="NAS10509.1"/>
    <property type="molecule type" value="Genomic_DNA"/>
</dbReference>
<comment type="function">
    <text evidence="6">Specifically methylates the adenine in position 37 of tRNA(1)(Val) (anticodon cmo5UAC).</text>
</comment>
<keyword evidence="1 6" id="KW-0963">Cytoplasm</keyword>
<comment type="similarity">
    <text evidence="6">Belongs to the methyltransferase superfamily. tRNA (adenine-N(6)-)-methyltransferase family.</text>
</comment>
<dbReference type="CDD" id="cd02440">
    <property type="entry name" value="AdoMet_MTases"/>
    <property type="match status" value="1"/>
</dbReference>
<dbReference type="Pfam" id="PF05175">
    <property type="entry name" value="MTS"/>
    <property type="match status" value="1"/>
</dbReference>
<evidence type="ECO:0000256" key="4">
    <source>
        <dbReference type="ARBA" id="ARBA00022691"/>
    </source>
</evidence>
<name>A0A6L9E7T2_9FLAO</name>
<keyword evidence="4 6" id="KW-0949">S-adenosyl-L-methionine</keyword>
<dbReference type="InterPro" id="IPR029063">
    <property type="entry name" value="SAM-dependent_MTases_sf"/>
</dbReference>
<dbReference type="HAMAP" id="MF_01872">
    <property type="entry name" value="tRNA_methyltr_YfiC"/>
    <property type="match status" value="1"/>
</dbReference>
<dbReference type="AlphaFoldDB" id="A0A6L9E7T2"/>
<evidence type="ECO:0000313" key="8">
    <source>
        <dbReference type="EMBL" id="NAS10509.1"/>
    </source>
</evidence>
<evidence type="ECO:0000256" key="3">
    <source>
        <dbReference type="ARBA" id="ARBA00022679"/>
    </source>
</evidence>
<comment type="caution">
    <text evidence="8">The sequence shown here is derived from an EMBL/GenBank/DDBJ whole genome shotgun (WGS) entry which is preliminary data.</text>
</comment>
<dbReference type="GO" id="GO:0016430">
    <property type="term" value="F:tRNA (adenine-N6)-methyltransferase activity"/>
    <property type="evidence" value="ECO:0007669"/>
    <property type="project" value="UniProtKB-UniRule"/>
</dbReference>
<comment type="catalytic activity">
    <reaction evidence="6">
        <text>adenosine(37) in tRNA1(Val) + S-adenosyl-L-methionine = N(6)-methyladenosine(37) in tRNA1(Val) + S-adenosyl-L-homocysteine + H(+)</text>
        <dbReference type="Rhea" id="RHEA:43160"/>
        <dbReference type="Rhea" id="RHEA-COMP:10369"/>
        <dbReference type="Rhea" id="RHEA-COMP:10370"/>
        <dbReference type="ChEBI" id="CHEBI:15378"/>
        <dbReference type="ChEBI" id="CHEBI:57856"/>
        <dbReference type="ChEBI" id="CHEBI:59789"/>
        <dbReference type="ChEBI" id="CHEBI:74411"/>
        <dbReference type="ChEBI" id="CHEBI:74449"/>
        <dbReference type="EC" id="2.1.1.223"/>
    </reaction>
</comment>
<dbReference type="InterPro" id="IPR007848">
    <property type="entry name" value="Small_mtfrase_dom"/>
</dbReference>
<proteinExistence type="inferred from homology"/>
<keyword evidence="2 6" id="KW-0489">Methyltransferase</keyword>
<keyword evidence="5 6" id="KW-0819">tRNA processing</keyword>
<evidence type="ECO:0000256" key="2">
    <source>
        <dbReference type="ARBA" id="ARBA00022603"/>
    </source>
</evidence>
<dbReference type="PROSITE" id="PS00092">
    <property type="entry name" value="N6_MTASE"/>
    <property type="match status" value="1"/>
</dbReference>
<keyword evidence="9" id="KW-1185">Reference proteome</keyword>
<dbReference type="GO" id="GO:0005737">
    <property type="term" value="C:cytoplasm"/>
    <property type="evidence" value="ECO:0007669"/>
    <property type="project" value="UniProtKB-SubCell"/>
</dbReference>